<evidence type="ECO:0000256" key="2">
    <source>
        <dbReference type="ARBA" id="ARBA00023315"/>
    </source>
</evidence>
<dbReference type="EMBL" id="CP061539">
    <property type="protein sequence ID" value="QNV37588.1"/>
    <property type="molecule type" value="Genomic_DNA"/>
</dbReference>
<keyword evidence="1 4" id="KW-0808">Transferase</keyword>
<dbReference type="RefSeq" id="WP_168614133.1">
    <property type="nucleotide sequence ID" value="NZ_BAAAOX010000016.1"/>
</dbReference>
<dbReference type="Gene3D" id="3.40.630.30">
    <property type="match status" value="1"/>
</dbReference>
<reference evidence="4 5" key="1">
    <citation type="submission" date="2020-09" db="EMBL/GenBank/DDBJ databases">
        <title>Investigation of environmental microbes.</title>
        <authorList>
            <person name="Ou Y."/>
            <person name="Kang Q."/>
        </authorList>
    </citation>
    <scope>NUCLEOTIDE SEQUENCE [LARGE SCALE GENOMIC DNA]</scope>
    <source>
        <strain evidence="4 5">KJZ-14</strain>
    </source>
</reference>
<dbReference type="GO" id="GO:0008080">
    <property type="term" value="F:N-acetyltransferase activity"/>
    <property type="evidence" value="ECO:0007669"/>
    <property type="project" value="InterPro"/>
</dbReference>
<dbReference type="Proteomes" id="UP000516404">
    <property type="component" value="Chromosome"/>
</dbReference>
<evidence type="ECO:0000256" key="1">
    <source>
        <dbReference type="ARBA" id="ARBA00022679"/>
    </source>
</evidence>
<dbReference type="SUPFAM" id="SSF55729">
    <property type="entry name" value="Acyl-CoA N-acyltransferases (Nat)"/>
    <property type="match status" value="1"/>
</dbReference>
<accession>A0A7H2BD42</accession>
<dbReference type="InterPro" id="IPR016181">
    <property type="entry name" value="Acyl_CoA_acyltransferase"/>
</dbReference>
<proteinExistence type="predicted"/>
<organism evidence="4 5">
    <name type="scientific">Rothia terrae</name>
    <dbReference type="NCBI Taxonomy" id="396015"/>
    <lineage>
        <taxon>Bacteria</taxon>
        <taxon>Bacillati</taxon>
        <taxon>Actinomycetota</taxon>
        <taxon>Actinomycetes</taxon>
        <taxon>Micrococcales</taxon>
        <taxon>Micrococcaceae</taxon>
        <taxon>Rothia</taxon>
    </lineage>
</organism>
<dbReference type="PANTHER" id="PTHR43626">
    <property type="entry name" value="ACYL-COA N-ACYLTRANSFERASE"/>
    <property type="match status" value="1"/>
</dbReference>
<dbReference type="GO" id="GO:0005737">
    <property type="term" value="C:cytoplasm"/>
    <property type="evidence" value="ECO:0007669"/>
    <property type="project" value="TreeGrafter"/>
</dbReference>
<dbReference type="PANTHER" id="PTHR43626:SF4">
    <property type="entry name" value="GCN5-RELATED N-ACETYLTRANSFERASE 2, CHLOROPLASTIC"/>
    <property type="match status" value="1"/>
</dbReference>
<evidence type="ECO:0000259" key="3">
    <source>
        <dbReference type="PROSITE" id="PS51186"/>
    </source>
</evidence>
<keyword evidence="2" id="KW-0012">Acyltransferase</keyword>
<dbReference type="GeneID" id="96624633"/>
<name>A0A7H2BD42_9MICC</name>
<gene>
    <name evidence="4" type="ORF">IDM49_10320</name>
</gene>
<dbReference type="PROSITE" id="PS51186">
    <property type="entry name" value="GNAT"/>
    <property type="match status" value="1"/>
</dbReference>
<sequence>MKYVETKELDAEQLLNLYTAVGWGAYSNNPEDLVPMVRNCWYVYAAFDEDALVGLARVVGDGFSVAYIQDLLVLPDYQRQGIGRELMNRVLTRISEAKIRQTYLTTDSAAANQHVIDFYLSLGFKNVDGYECTTLAQFTF</sequence>
<dbReference type="CDD" id="cd04301">
    <property type="entry name" value="NAT_SF"/>
    <property type="match status" value="1"/>
</dbReference>
<protein>
    <submittedName>
        <fullName evidence="4">GNAT family N-acetyltransferase</fullName>
    </submittedName>
</protein>
<evidence type="ECO:0000313" key="4">
    <source>
        <dbReference type="EMBL" id="QNV37588.1"/>
    </source>
</evidence>
<dbReference type="KEGG" id="rter:IDM49_10320"/>
<dbReference type="InterPro" id="IPR000182">
    <property type="entry name" value="GNAT_dom"/>
</dbReference>
<dbReference type="Pfam" id="PF00583">
    <property type="entry name" value="Acetyltransf_1"/>
    <property type="match status" value="1"/>
</dbReference>
<feature type="domain" description="N-acetyltransferase" evidence="3">
    <location>
        <begin position="1"/>
        <end position="140"/>
    </location>
</feature>
<dbReference type="InterPro" id="IPR045039">
    <property type="entry name" value="NSI-like"/>
</dbReference>
<evidence type="ECO:0000313" key="5">
    <source>
        <dbReference type="Proteomes" id="UP000516404"/>
    </source>
</evidence>
<keyword evidence="5" id="KW-1185">Reference proteome</keyword>
<dbReference type="AlphaFoldDB" id="A0A7H2BD42"/>